<proteinExistence type="predicted"/>
<dbReference type="EMBL" id="MT211886">
    <property type="protein sequence ID" value="QJF58730.1"/>
    <property type="molecule type" value="Genomic_DNA"/>
</dbReference>
<name>A0A6M3WAL4_COROI</name>
<evidence type="ECO:0000313" key="1">
    <source>
        <dbReference type="EMBL" id="QJF58332.1"/>
    </source>
</evidence>
<dbReference type="AlphaFoldDB" id="A0A6M3WAL4"/>
<geneLocation type="chloroplast" evidence="1"/>
<organism evidence="1">
    <name type="scientific">Corallina officinalis</name>
    <name type="common">Coral seaweed</name>
    <dbReference type="NCBI Taxonomy" id="35170"/>
    <lineage>
        <taxon>Eukaryota</taxon>
        <taxon>Rhodophyta</taxon>
        <taxon>Florideophyceae</taxon>
        <taxon>Corallinophycidae</taxon>
        <taxon>Corallinales</taxon>
        <taxon>Corallinaceae</taxon>
        <taxon>Corallinoideae</taxon>
        <taxon>Corallina</taxon>
    </lineage>
</organism>
<reference evidence="1" key="1">
    <citation type="submission" date="2020-03" db="EMBL/GenBank/DDBJ databases">
        <title>Mitochondrial and Plastid genome variability of Corallina officinalis (Corallinales, Rhodophyta).</title>
        <authorList>
            <person name="Yesson C."/>
            <person name="Bian X."/>
            <person name="Williamson C."/>
            <person name="Briscoe A.G."/>
            <person name="Brodie J."/>
        </authorList>
    </citation>
    <scope>NUCLEOTIDE SEQUENCE</scope>
</reference>
<dbReference type="EMBL" id="MT211887">
    <property type="protein sequence ID" value="QJF58929.1"/>
    <property type="molecule type" value="Genomic_DNA"/>
</dbReference>
<protein>
    <submittedName>
        <fullName evidence="1">Uncharacterized protein</fullName>
    </submittedName>
</protein>
<keyword evidence="1" id="KW-0150">Chloroplast</keyword>
<dbReference type="InterPro" id="IPR012674">
    <property type="entry name" value="Calycin"/>
</dbReference>
<dbReference type="EMBL" id="MT211885">
    <property type="protein sequence ID" value="QJF58531.1"/>
    <property type="molecule type" value="Genomic_DNA"/>
</dbReference>
<dbReference type="Gene3D" id="2.40.128.20">
    <property type="match status" value="1"/>
</dbReference>
<keyword evidence="1" id="KW-0934">Plastid</keyword>
<accession>A0A6M3WAL4</accession>
<dbReference type="EMBL" id="MT211884">
    <property type="protein sequence ID" value="QJF58332.1"/>
    <property type="molecule type" value="Genomic_DNA"/>
</dbReference>
<sequence>MENILMNRTLLINRMSGNWVIQSTTYSLVKKNIKTLINEVEWSPIYDKLQNLKYIRNHISKKTDSSTEIYILEKKIQNIQEKILYIFLFNKKSNGYIVKLDDHFQILSQSKFKYYSNNVIFINQKLKNYEITEKIYFLNDNLKIVKSVFYKNNNCIGICFSSEIKIS</sequence>